<evidence type="ECO:0008006" key="2">
    <source>
        <dbReference type="Google" id="ProtNLM"/>
    </source>
</evidence>
<name>A0A699JZY6_TANCI</name>
<dbReference type="EMBL" id="BKCJ010459806">
    <property type="protein sequence ID" value="GFA63814.1"/>
    <property type="molecule type" value="Genomic_DNA"/>
</dbReference>
<gene>
    <name evidence="1" type="ORF">Tci_635786</name>
</gene>
<accession>A0A699JZY6</accession>
<comment type="caution">
    <text evidence="1">The sequence shown here is derived from an EMBL/GenBank/DDBJ whole genome shotgun (WGS) entry which is preliminary data.</text>
</comment>
<reference evidence="1" key="1">
    <citation type="journal article" date="2019" name="Sci. Rep.">
        <title>Draft genome of Tanacetum cinerariifolium, the natural source of mosquito coil.</title>
        <authorList>
            <person name="Yamashiro T."/>
            <person name="Shiraishi A."/>
            <person name="Satake H."/>
            <person name="Nakayama K."/>
        </authorList>
    </citation>
    <scope>NUCLEOTIDE SEQUENCE</scope>
</reference>
<evidence type="ECO:0000313" key="1">
    <source>
        <dbReference type="EMBL" id="GFA63814.1"/>
    </source>
</evidence>
<organism evidence="1">
    <name type="scientific">Tanacetum cinerariifolium</name>
    <name type="common">Dalmatian daisy</name>
    <name type="synonym">Chrysanthemum cinerariifolium</name>
    <dbReference type="NCBI Taxonomy" id="118510"/>
    <lineage>
        <taxon>Eukaryota</taxon>
        <taxon>Viridiplantae</taxon>
        <taxon>Streptophyta</taxon>
        <taxon>Embryophyta</taxon>
        <taxon>Tracheophyta</taxon>
        <taxon>Spermatophyta</taxon>
        <taxon>Magnoliopsida</taxon>
        <taxon>eudicotyledons</taxon>
        <taxon>Gunneridae</taxon>
        <taxon>Pentapetalae</taxon>
        <taxon>asterids</taxon>
        <taxon>campanulids</taxon>
        <taxon>Asterales</taxon>
        <taxon>Asteraceae</taxon>
        <taxon>Asteroideae</taxon>
        <taxon>Anthemideae</taxon>
        <taxon>Anthemidinae</taxon>
        <taxon>Tanacetum</taxon>
    </lineage>
</organism>
<protein>
    <recommendedName>
        <fullName evidence="2">Reverse transcriptase domain-containing protein</fullName>
    </recommendedName>
</protein>
<dbReference type="AlphaFoldDB" id="A0A699JZY6"/>
<sequence length="402" mass="45959">MEDTMLELLEVCRQKEFYCMQNNVDDLIESAFNSKLLSINLISQRLDKKRQEVKNIVEQPTKHGTCIDKSLQNFKVKNSSTSLNNTSQISPVHAITPVLPTKEPEYSLSIGYEYLNTILKTKSNEVIKSSVKNLASIPSEYEVTSDDEKILPIPSEYEVTSDSESECDVPVENESSPVFAKFSNPIFDDNDDFTSSDDESLSDEFDFLKEFSGALMPTSIVDEERIRREHEEYISLMEKLFSINSIPRLLENFHANTIVETLPTSPILVEDSDSQREEIDIFTGMDDLLPLGIESDDYDSEGDIYFLKELLVNNLYSLPKNELFYFDHHDDPLFPRPPPKSLNVESFFVLEPNSGEVIATVMNNIDELNEDECFDPGGEIDVFANVEDDDYFLFIFVIRIFL</sequence>
<proteinExistence type="predicted"/>